<dbReference type="InParanoid" id="B0CW14"/>
<feature type="transmembrane region" description="Helical" evidence="2">
    <location>
        <begin position="169"/>
        <end position="192"/>
    </location>
</feature>
<organism evidence="6">
    <name type="scientific">Laccaria bicolor (strain S238N-H82 / ATCC MYA-4686)</name>
    <name type="common">Bicoloured deceiver</name>
    <name type="synonym">Laccaria laccata var. bicolor</name>
    <dbReference type="NCBI Taxonomy" id="486041"/>
    <lineage>
        <taxon>Eukaryota</taxon>
        <taxon>Fungi</taxon>
        <taxon>Dikarya</taxon>
        <taxon>Basidiomycota</taxon>
        <taxon>Agaricomycotina</taxon>
        <taxon>Agaricomycetes</taxon>
        <taxon>Agaricomycetidae</taxon>
        <taxon>Agaricales</taxon>
        <taxon>Agaricineae</taxon>
        <taxon>Hydnangiaceae</taxon>
        <taxon>Laccaria</taxon>
    </lineage>
</organism>
<feature type="transmembrane region" description="Helical" evidence="2">
    <location>
        <begin position="31"/>
        <end position="52"/>
    </location>
</feature>
<keyword evidence="2" id="KW-0472">Membrane</keyword>
<dbReference type="AlphaFoldDB" id="B0CW14"/>
<evidence type="ECO:0000256" key="3">
    <source>
        <dbReference type="SAM" id="SignalP"/>
    </source>
</evidence>
<dbReference type="HOGENOM" id="CLU_1321092_0_0_1"/>
<evidence type="ECO:0000313" key="6">
    <source>
        <dbReference type="Proteomes" id="UP000001194"/>
    </source>
</evidence>
<gene>
    <name evidence="5" type="ORF">LACBIDRAFT_292648</name>
</gene>
<dbReference type="Pfam" id="PF06422">
    <property type="entry name" value="PDR_CDR"/>
    <property type="match status" value="1"/>
</dbReference>
<evidence type="ECO:0000313" key="5">
    <source>
        <dbReference type="EMBL" id="EDR13431.1"/>
    </source>
</evidence>
<dbReference type="OrthoDB" id="245989at2759"/>
<keyword evidence="6" id="KW-1185">Reference proteome</keyword>
<feature type="chain" id="PRO_5002746983" evidence="3">
    <location>
        <begin position="22"/>
        <end position="208"/>
    </location>
</feature>
<evidence type="ECO:0000259" key="4">
    <source>
        <dbReference type="Pfam" id="PF06422"/>
    </source>
</evidence>
<dbReference type="EMBL" id="DS547093">
    <property type="protein sequence ID" value="EDR13431.1"/>
    <property type="molecule type" value="Genomic_DNA"/>
</dbReference>
<protein>
    <submittedName>
        <fullName evidence="5">PDR ABC transporter</fullName>
    </submittedName>
</protein>
<keyword evidence="2" id="KW-1133">Transmembrane helix</keyword>
<dbReference type="InterPro" id="IPR010929">
    <property type="entry name" value="PDR_CDR_ABC"/>
</dbReference>
<accession>B0CW14</accession>
<keyword evidence="3" id="KW-0732">Signal</keyword>
<dbReference type="RefSeq" id="XP_001875929.1">
    <property type="nucleotide sequence ID" value="XM_001875894.1"/>
</dbReference>
<keyword evidence="1" id="KW-0813">Transport</keyword>
<dbReference type="KEGG" id="lbc:LACBIDRAFT_292648"/>
<feature type="domain" description="CDR ABC transporter" evidence="4">
    <location>
        <begin position="150"/>
        <end position="194"/>
    </location>
</feature>
<name>B0CW14_LACBS</name>
<dbReference type="GeneID" id="6071284"/>
<dbReference type="Proteomes" id="UP000001194">
    <property type="component" value="Unassembled WGS sequence"/>
</dbReference>
<proteinExistence type="predicted"/>
<evidence type="ECO:0000256" key="1">
    <source>
        <dbReference type="ARBA" id="ARBA00022448"/>
    </source>
</evidence>
<keyword evidence="2" id="KW-0812">Transmembrane</keyword>
<evidence type="ECO:0000256" key="2">
    <source>
        <dbReference type="SAM" id="Phobius"/>
    </source>
</evidence>
<dbReference type="GO" id="GO:0005524">
    <property type="term" value="F:ATP binding"/>
    <property type="evidence" value="ECO:0007669"/>
    <property type="project" value="InterPro"/>
</dbReference>
<sequence length="208" mass="23479">MAKLILNIVSCLFIGFTFFKAKHNIQGTQNKLFAIFMATILRSHSVTLDVVLDLTAYCNPLHNLAGGVGFVCPFFLSPRLICVFAFSDKQLSLIYITAIAIGGQQVSCSPVEFVSITLPSGMTCGEYMKPFISFAGGYLTSDCQFSIRTTDQFLNSAFNIFYNHHWRNFGFMMTPLVFNFSFIYLLAYIFWIREGSILPSFKRRAAKK</sequence>
<feature type="transmembrane region" description="Helical" evidence="2">
    <location>
        <begin position="64"/>
        <end position="86"/>
    </location>
</feature>
<dbReference type="GO" id="GO:0042626">
    <property type="term" value="F:ATPase-coupled transmembrane transporter activity"/>
    <property type="evidence" value="ECO:0007669"/>
    <property type="project" value="InterPro"/>
</dbReference>
<reference evidence="5 6" key="1">
    <citation type="journal article" date="2008" name="Nature">
        <title>The genome of Laccaria bicolor provides insights into mycorrhizal symbiosis.</title>
        <authorList>
            <person name="Martin F."/>
            <person name="Aerts A."/>
            <person name="Ahren D."/>
            <person name="Brun A."/>
            <person name="Danchin E.G.J."/>
            <person name="Duchaussoy F."/>
            <person name="Gibon J."/>
            <person name="Kohler A."/>
            <person name="Lindquist E."/>
            <person name="Pereda V."/>
            <person name="Salamov A."/>
            <person name="Shapiro H.J."/>
            <person name="Wuyts J."/>
            <person name="Blaudez D."/>
            <person name="Buee M."/>
            <person name="Brokstein P."/>
            <person name="Canbaeck B."/>
            <person name="Cohen D."/>
            <person name="Courty P.E."/>
            <person name="Coutinho P.M."/>
            <person name="Delaruelle C."/>
            <person name="Detter J.C."/>
            <person name="Deveau A."/>
            <person name="DiFazio S."/>
            <person name="Duplessis S."/>
            <person name="Fraissinet-Tachet L."/>
            <person name="Lucic E."/>
            <person name="Frey-Klett P."/>
            <person name="Fourrey C."/>
            <person name="Feussner I."/>
            <person name="Gay G."/>
            <person name="Grimwood J."/>
            <person name="Hoegger P.J."/>
            <person name="Jain P."/>
            <person name="Kilaru S."/>
            <person name="Labbe J."/>
            <person name="Lin Y.C."/>
            <person name="Legue V."/>
            <person name="Le Tacon F."/>
            <person name="Marmeisse R."/>
            <person name="Melayah D."/>
            <person name="Montanini B."/>
            <person name="Muratet M."/>
            <person name="Nehls U."/>
            <person name="Niculita-Hirzel H."/>
            <person name="Oudot-Le Secq M.P."/>
            <person name="Peter M."/>
            <person name="Quesneville H."/>
            <person name="Rajashekar B."/>
            <person name="Reich M."/>
            <person name="Rouhier N."/>
            <person name="Schmutz J."/>
            <person name="Yin T."/>
            <person name="Chalot M."/>
            <person name="Henrissat B."/>
            <person name="Kuees U."/>
            <person name="Lucas S."/>
            <person name="Van de Peer Y."/>
            <person name="Podila G.K."/>
            <person name="Polle A."/>
            <person name="Pukkila P.J."/>
            <person name="Richardson P.M."/>
            <person name="Rouze P."/>
            <person name="Sanders I.R."/>
            <person name="Stajich J.E."/>
            <person name="Tunlid A."/>
            <person name="Tuskan G."/>
            <person name="Grigoriev I.V."/>
        </authorList>
    </citation>
    <scope>NUCLEOTIDE SEQUENCE [LARGE SCALE GENOMIC DNA]</scope>
    <source>
        <strain evidence="6">S238N-H82 / ATCC MYA-4686</strain>
    </source>
</reference>
<feature type="signal peptide" evidence="3">
    <location>
        <begin position="1"/>
        <end position="21"/>
    </location>
</feature>
<dbReference type="GO" id="GO:0016020">
    <property type="term" value="C:membrane"/>
    <property type="evidence" value="ECO:0007669"/>
    <property type="project" value="InterPro"/>
</dbReference>